<name>A0AC61SBI5_9EURY</name>
<protein>
    <submittedName>
        <fullName evidence="1">Response regulator</fullName>
    </submittedName>
</protein>
<comment type="caution">
    <text evidence="1">The sequence shown here is derived from an EMBL/GenBank/DDBJ whole genome shotgun (WGS) entry which is preliminary data.</text>
</comment>
<proteinExistence type="predicted"/>
<reference evidence="1" key="1">
    <citation type="submission" date="2018-09" db="EMBL/GenBank/DDBJ databases">
        <title>A genomic encyclopedia of anaerobic methanotrophic archaea.</title>
        <authorList>
            <person name="Skennerton C.T."/>
            <person name="Chadwick G.L."/>
            <person name="Laso-Perez R."/>
            <person name="Leu A.O."/>
            <person name="Speth D.R."/>
            <person name="Yu H."/>
            <person name="Morgan-Lang C."/>
            <person name="Hatzenpichler R."/>
            <person name="Goudeau D."/>
            <person name="Malmstrom R."/>
            <person name="Woyke T."/>
            <person name="Hallam S."/>
            <person name="Tyson G.W."/>
            <person name="Wegener G."/>
            <person name="Boetius A."/>
            <person name="Orphan V.J."/>
        </authorList>
    </citation>
    <scope>NUCLEOTIDE SEQUENCE</scope>
    <source>
        <strain evidence="1">CONS3730D10UFb2</strain>
    </source>
</reference>
<dbReference type="EMBL" id="QYBA01000080">
    <property type="protein sequence ID" value="TKY92082.1"/>
    <property type="molecule type" value="Genomic_DNA"/>
</dbReference>
<sequence>MIMKKARILIVEDEAIVAEDLENLIIDFGYEMVGSVVGADDAIQQAIEHRPDLILMDIMLKGNKNGIDAANEIKDMLKIPIIFLTAYSDLKLIEEAKNTEPYAFIVKPFQDKQVIASIEMALSRSQIEKKLFQSEEIYHTLIDNIQDGLFLIQDGKLKFVNEAFSRIPGYTVDEVLGMDFKDFVAPEDKDMVVDRYARMMKGEKVLSNYEFHGIRKNETKRTTIYLVCSPITYQGKPAVLGTVKDITKRKQLEEQMQLINEELEERIIERTTELKQTYKQLYHAQKMESVGILAGGIAHDFNNLLTVILGNILLAKKDVDPEDRVFNVLLEAEDASLRAKDLTQELLTFSKGGEPIKRTISISKLIKDTVNFTIRGTNVTCKFEIPDNLYNIDGDDVQITQVISNIIINADQAMLKGGTIRVRCENVTISSENENTTLPENKNFIRISIEDHGTGMPKEQISLIFDPFFTTKEKGSGLGLATAYSIIKKHGGQITVESEVGTGSTFYIYLPAAQKKVSPKADMDVIEKPSEGSGERILVMDDDENIRFLLSEILTSYGYMTESACDGAQAIELYKKAYESSNQFDLVILDLTIPAGIGGKETIKELIKIDPDVKGIVSSGYSNDAIMANYRQYGFSGVISKPYRPDDLVRIVQDVLNSSK</sequence>
<dbReference type="Proteomes" id="UP000315423">
    <property type="component" value="Unassembled WGS sequence"/>
</dbReference>
<evidence type="ECO:0000313" key="2">
    <source>
        <dbReference type="Proteomes" id="UP000315423"/>
    </source>
</evidence>
<accession>A0AC61SBI5</accession>
<gene>
    <name evidence="1" type="ORF">C5S46_02500</name>
</gene>
<organism evidence="1 2">
    <name type="scientific">Candidatus Methanomarinus sp</name>
    <dbReference type="NCBI Taxonomy" id="3386244"/>
    <lineage>
        <taxon>Archaea</taxon>
        <taxon>Methanobacteriati</taxon>
        <taxon>Methanobacteriota</taxon>
        <taxon>Stenosarchaea group</taxon>
        <taxon>Methanomicrobia</taxon>
        <taxon>Methanosarcinales</taxon>
        <taxon>ANME-2 cluster</taxon>
        <taxon>Candidatus Methanocomedenaceae</taxon>
        <taxon>Candidatus Methanomarinus</taxon>
    </lineage>
</organism>
<evidence type="ECO:0000313" key="1">
    <source>
        <dbReference type="EMBL" id="TKY92082.1"/>
    </source>
</evidence>